<dbReference type="WBParaSite" id="ES5_v2.g15184.t1">
    <property type="protein sequence ID" value="ES5_v2.g15184.t1"/>
    <property type="gene ID" value="ES5_v2.g15184"/>
</dbReference>
<name>A0AC34FD47_9BILA</name>
<reference evidence="2" key="1">
    <citation type="submission" date="2022-11" db="UniProtKB">
        <authorList>
            <consortium name="WormBaseParasite"/>
        </authorList>
    </citation>
    <scope>IDENTIFICATION</scope>
</reference>
<dbReference type="Proteomes" id="UP000887579">
    <property type="component" value="Unplaced"/>
</dbReference>
<protein>
    <submittedName>
        <fullName evidence="2">Uncharacterized protein</fullName>
    </submittedName>
</protein>
<sequence>MSALTEFKQRLFNLQKSSKNLQQWCNSVNEIIGIYDFEDDEIYQTILATIPNQFIPAKEAKNIQAETYIEFLQALQDYEFSKNCGKLFFELSNDDGKMKMNKFEELFDKLEAESHSAQDLKPFLAVLALEDDSSMRKSLLQYLSTHPGSTYQEAKNNIGKN</sequence>
<evidence type="ECO:0000313" key="1">
    <source>
        <dbReference type="Proteomes" id="UP000887579"/>
    </source>
</evidence>
<accession>A0AC34FD47</accession>
<proteinExistence type="predicted"/>
<evidence type="ECO:0000313" key="2">
    <source>
        <dbReference type="WBParaSite" id="ES5_v2.g15184.t1"/>
    </source>
</evidence>
<organism evidence="1 2">
    <name type="scientific">Panagrolaimus sp. ES5</name>
    <dbReference type="NCBI Taxonomy" id="591445"/>
    <lineage>
        <taxon>Eukaryota</taxon>
        <taxon>Metazoa</taxon>
        <taxon>Ecdysozoa</taxon>
        <taxon>Nematoda</taxon>
        <taxon>Chromadorea</taxon>
        <taxon>Rhabditida</taxon>
        <taxon>Tylenchina</taxon>
        <taxon>Panagrolaimomorpha</taxon>
        <taxon>Panagrolaimoidea</taxon>
        <taxon>Panagrolaimidae</taxon>
        <taxon>Panagrolaimus</taxon>
    </lineage>
</organism>